<evidence type="ECO:0008006" key="3">
    <source>
        <dbReference type="Google" id="ProtNLM"/>
    </source>
</evidence>
<dbReference type="InterPro" id="IPR025366">
    <property type="entry name" value="DUF4270"/>
</dbReference>
<evidence type="ECO:0000313" key="1">
    <source>
        <dbReference type="EMBL" id="SEA15264.1"/>
    </source>
</evidence>
<dbReference type="EMBL" id="FNRD01000002">
    <property type="protein sequence ID" value="SEA15264.1"/>
    <property type="molecule type" value="Genomic_DNA"/>
</dbReference>
<dbReference type="OrthoDB" id="1466062at2"/>
<gene>
    <name evidence="1" type="ORF">SAMN05443667_102139</name>
</gene>
<accession>A0A1H3YW68</accession>
<dbReference type="STRING" id="150146.SAMN05443667_102139"/>
<dbReference type="RefSeq" id="WP_091085204.1">
    <property type="nucleotide sequence ID" value="NZ_FNRD01000002.1"/>
</dbReference>
<reference evidence="2" key="1">
    <citation type="submission" date="2016-10" db="EMBL/GenBank/DDBJ databases">
        <authorList>
            <person name="Varghese N."/>
            <person name="Submissions S."/>
        </authorList>
    </citation>
    <scope>NUCLEOTIDE SEQUENCE [LARGE SCALE GENOMIC DNA]</scope>
    <source>
        <strain evidence="2">DSM 22376</strain>
    </source>
</reference>
<protein>
    <recommendedName>
        <fullName evidence="3">DUF4270 domain-containing protein</fullName>
    </recommendedName>
</protein>
<name>A0A1H3YW68_9FLAO</name>
<dbReference type="AlphaFoldDB" id="A0A1H3YW68"/>
<sequence length="520" mass="57037">MYNNSFFKKILLVACVVFLYSCDKDYNSIGDGLIGDNHFDFVKYTSSVVSYNQKVGPIQSNNLNVNSLGIYDNSAFGTTTANFATQIVLESVNPTIGINPVIESVVLTVPYFSTLVSTDANGDGTYKLDSIQGPSDAKIMLSVYESGYFMRDLDPAASFQEAQKYYTNQNSDFNNAKIGNRLNNSSDASQNDAFFFSNVQYKTTVTTDGKDVITRVAPGMRLDLNTSYFKTKIIDASASGKLATNDIFKDYFRGLYFKVEKSGSSSSNMALLDFKKGKITIKYKENTSDTDATRIDKSIVLNLTGNTVSLLDQSNINTSYANATNTANINTTVGDSKLYLKGGEGSMAILELFNTNELKTIRESGWLINEASLVFHVDATALGTASKPNRIYLYDLNNNRPIVDYYNDGSAGTNEKNGKIVFGGLLNTVKTEDNTYKVRITNHIRNLIKNADSTNVKLGVVITEDINTITSSKLKATNGVISQFPKASVMSPLGTVFYGSTAAVADDKRLKLEIFYTKPN</sequence>
<proteinExistence type="predicted"/>
<organism evidence="1 2">
    <name type="scientific">Flavobacterium gillisiae</name>
    <dbReference type="NCBI Taxonomy" id="150146"/>
    <lineage>
        <taxon>Bacteria</taxon>
        <taxon>Pseudomonadati</taxon>
        <taxon>Bacteroidota</taxon>
        <taxon>Flavobacteriia</taxon>
        <taxon>Flavobacteriales</taxon>
        <taxon>Flavobacteriaceae</taxon>
        <taxon>Flavobacterium</taxon>
    </lineage>
</organism>
<dbReference type="Pfam" id="PF14092">
    <property type="entry name" value="DUF4270"/>
    <property type="match status" value="1"/>
</dbReference>
<evidence type="ECO:0000313" key="2">
    <source>
        <dbReference type="Proteomes" id="UP000198951"/>
    </source>
</evidence>
<keyword evidence="2" id="KW-1185">Reference proteome</keyword>
<dbReference type="Proteomes" id="UP000198951">
    <property type="component" value="Unassembled WGS sequence"/>
</dbReference>